<dbReference type="InterPro" id="IPR002068">
    <property type="entry name" value="A-crystallin/Hsp20_dom"/>
</dbReference>
<dbReference type="EMBL" id="RKRF01000010">
    <property type="protein sequence ID" value="RPF52177.1"/>
    <property type="molecule type" value="Genomic_DNA"/>
</dbReference>
<sequence length="145" mass="17214">MANLFPRKRDFFDFIPSFFDDQLEDRTPFMNQFGLQNPKVDVKDKGDHYEIDAELPGYSKDDIVVEYKDHYLTIKGHKEESSESKNDQEQFIRRERSYGSFHRSFYIGDIDEKDISGKFDQGILKLTVPKSNDHEDHNSHRINIY</sequence>
<evidence type="ECO:0000313" key="5">
    <source>
        <dbReference type="Proteomes" id="UP000276443"/>
    </source>
</evidence>
<evidence type="ECO:0000256" key="1">
    <source>
        <dbReference type="PROSITE-ProRule" id="PRU00285"/>
    </source>
</evidence>
<proteinExistence type="inferred from homology"/>
<dbReference type="SUPFAM" id="SSF49764">
    <property type="entry name" value="HSP20-like chaperones"/>
    <property type="match status" value="1"/>
</dbReference>
<accession>A0A3N5B4H9</accession>
<feature type="domain" description="SHSP" evidence="3">
    <location>
        <begin position="31"/>
        <end position="145"/>
    </location>
</feature>
<dbReference type="RefSeq" id="WP_124222378.1">
    <property type="nucleotide sequence ID" value="NZ_RKRF01000010.1"/>
</dbReference>
<comment type="similarity">
    <text evidence="1 2">Belongs to the small heat shock protein (HSP20) family.</text>
</comment>
<reference evidence="4 5" key="1">
    <citation type="submission" date="2018-11" db="EMBL/GenBank/DDBJ databases">
        <title>Genomic Encyclopedia of Type Strains, Phase IV (KMG-IV): sequencing the most valuable type-strain genomes for metagenomic binning, comparative biology and taxonomic classification.</title>
        <authorList>
            <person name="Goeker M."/>
        </authorList>
    </citation>
    <scope>NUCLEOTIDE SEQUENCE [LARGE SCALE GENOMIC DNA]</scope>
    <source>
        <strain evidence="4 5">DSM 18090</strain>
    </source>
</reference>
<dbReference type="CDD" id="cd06471">
    <property type="entry name" value="ACD_LpsHSP_like"/>
    <property type="match status" value="1"/>
</dbReference>
<keyword evidence="4" id="KW-0346">Stress response</keyword>
<comment type="caution">
    <text evidence="4">The sequence shown here is derived from an EMBL/GenBank/DDBJ whole genome shotgun (WGS) entry which is preliminary data.</text>
</comment>
<dbReference type="OrthoDB" id="9811615at2"/>
<dbReference type="InterPro" id="IPR031107">
    <property type="entry name" value="Small_HSP"/>
</dbReference>
<dbReference type="InterPro" id="IPR008978">
    <property type="entry name" value="HSP20-like_chaperone"/>
</dbReference>
<dbReference type="Pfam" id="PF00011">
    <property type="entry name" value="HSP20"/>
    <property type="match status" value="1"/>
</dbReference>
<dbReference type="PANTHER" id="PTHR11527">
    <property type="entry name" value="HEAT-SHOCK PROTEIN 20 FAMILY MEMBER"/>
    <property type="match status" value="1"/>
</dbReference>
<name>A0A3N5B4H9_9BACI</name>
<dbReference type="Gene3D" id="2.60.40.790">
    <property type="match status" value="1"/>
</dbReference>
<evidence type="ECO:0000313" key="4">
    <source>
        <dbReference type="EMBL" id="RPF52177.1"/>
    </source>
</evidence>
<keyword evidence="5" id="KW-1185">Reference proteome</keyword>
<dbReference type="PROSITE" id="PS01031">
    <property type="entry name" value="SHSP"/>
    <property type="match status" value="1"/>
</dbReference>
<dbReference type="AlphaFoldDB" id="A0A3N5B4H9"/>
<evidence type="ECO:0000256" key="2">
    <source>
        <dbReference type="RuleBase" id="RU003616"/>
    </source>
</evidence>
<evidence type="ECO:0000259" key="3">
    <source>
        <dbReference type="PROSITE" id="PS01031"/>
    </source>
</evidence>
<gene>
    <name evidence="4" type="ORF">EDC24_2167</name>
</gene>
<protein>
    <submittedName>
        <fullName evidence="4">Heat shock protein Hsp20</fullName>
    </submittedName>
</protein>
<organism evidence="4 5">
    <name type="scientific">Aquisalibacillus elongatus</name>
    <dbReference type="NCBI Taxonomy" id="485577"/>
    <lineage>
        <taxon>Bacteria</taxon>
        <taxon>Bacillati</taxon>
        <taxon>Bacillota</taxon>
        <taxon>Bacilli</taxon>
        <taxon>Bacillales</taxon>
        <taxon>Bacillaceae</taxon>
        <taxon>Aquisalibacillus</taxon>
    </lineage>
</organism>
<dbReference type="Proteomes" id="UP000276443">
    <property type="component" value="Unassembled WGS sequence"/>
</dbReference>